<keyword evidence="1" id="KW-0732">Signal</keyword>
<proteinExistence type="predicted"/>
<dbReference type="EMBL" id="JAFREP010000028">
    <property type="protein sequence ID" value="MBO1321863.1"/>
    <property type="molecule type" value="Genomic_DNA"/>
</dbReference>
<reference evidence="2" key="1">
    <citation type="submission" date="2021-03" db="EMBL/GenBank/DDBJ databases">
        <authorList>
            <person name="Wang G."/>
        </authorList>
    </citation>
    <scope>NUCLEOTIDE SEQUENCE</scope>
    <source>
        <strain evidence="2">KCTC 12899</strain>
    </source>
</reference>
<protein>
    <submittedName>
        <fullName evidence="2">Uncharacterized protein</fullName>
    </submittedName>
</protein>
<dbReference type="RefSeq" id="WP_207861836.1">
    <property type="nucleotide sequence ID" value="NZ_JAFREP010000028.1"/>
</dbReference>
<name>A0A8J7QNT9_9BACT</name>
<keyword evidence="3" id="KW-1185">Reference proteome</keyword>
<organism evidence="2 3">
    <name type="scientific">Acanthopleuribacter pedis</name>
    <dbReference type="NCBI Taxonomy" id="442870"/>
    <lineage>
        <taxon>Bacteria</taxon>
        <taxon>Pseudomonadati</taxon>
        <taxon>Acidobacteriota</taxon>
        <taxon>Holophagae</taxon>
        <taxon>Acanthopleuribacterales</taxon>
        <taxon>Acanthopleuribacteraceae</taxon>
        <taxon>Acanthopleuribacter</taxon>
    </lineage>
</organism>
<dbReference type="Proteomes" id="UP000664417">
    <property type="component" value="Unassembled WGS sequence"/>
</dbReference>
<evidence type="ECO:0000313" key="3">
    <source>
        <dbReference type="Proteomes" id="UP000664417"/>
    </source>
</evidence>
<feature type="signal peptide" evidence="1">
    <location>
        <begin position="1"/>
        <end position="20"/>
    </location>
</feature>
<feature type="chain" id="PRO_5035192416" evidence="1">
    <location>
        <begin position="21"/>
        <end position="193"/>
    </location>
</feature>
<evidence type="ECO:0000313" key="2">
    <source>
        <dbReference type="EMBL" id="MBO1321863.1"/>
    </source>
</evidence>
<accession>A0A8J7QNT9</accession>
<comment type="caution">
    <text evidence="2">The sequence shown here is derived from an EMBL/GenBank/DDBJ whole genome shotgun (WGS) entry which is preliminary data.</text>
</comment>
<gene>
    <name evidence="2" type="ORF">J3U88_25510</name>
</gene>
<dbReference type="AlphaFoldDB" id="A0A8J7QNT9"/>
<evidence type="ECO:0000256" key="1">
    <source>
        <dbReference type="SAM" id="SignalP"/>
    </source>
</evidence>
<sequence>MFSRWYLVLLALLFVPFLAAQDQVTVKAGPIAKEVRPYVFWMDKWMEDREGRPVVKVQFKRVLIVDGQFQEELRLSKDDRAQLFYFLKENFRLYRGNGQMGVFKYRVLKGKEKPKRGGIYLAAIPMDNDALLSSLREEVTDEADLFSLLEMDVSSAMETAEKEDSVNDALEKAKESERGLLTKRPGNFFVAVK</sequence>